<evidence type="ECO:0000313" key="3">
    <source>
        <dbReference type="Proteomes" id="UP000189177"/>
    </source>
</evidence>
<dbReference type="OrthoDB" id="188694at2"/>
<proteinExistence type="predicted"/>
<dbReference type="Proteomes" id="UP000189177">
    <property type="component" value="Unassembled WGS sequence"/>
</dbReference>
<gene>
    <name evidence="2" type="ORF">B1A74_07280</name>
</gene>
<protein>
    <recommendedName>
        <fullName evidence="4">Transmembrane protein</fullName>
    </recommendedName>
</protein>
<keyword evidence="1" id="KW-1133">Transmembrane helix</keyword>
<feature type="transmembrane region" description="Helical" evidence="1">
    <location>
        <begin position="56"/>
        <end position="78"/>
    </location>
</feature>
<organism evidence="2 3">
    <name type="scientific">Thioalkalivibrio halophilus</name>
    <dbReference type="NCBI Taxonomy" id="252474"/>
    <lineage>
        <taxon>Bacteria</taxon>
        <taxon>Pseudomonadati</taxon>
        <taxon>Pseudomonadota</taxon>
        <taxon>Gammaproteobacteria</taxon>
        <taxon>Chromatiales</taxon>
        <taxon>Ectothiorhodospiraceae</taxon>
        <taxon>Thioalkalivibrio</taxon>
    </lineage>
</organism>
<evidence type="ECO:0000256" key="1">
    <source>
        <dbReference type="SAM" id="Phobius"/>
    </source>
</evidence>
<feature type="transmembrane region" description="Helical" evidence="1">
    <location>
        <begin position="164"/>
        <end position="184"/>
    </location>
</feature>
<keyword evidence="3" id="KW-1185">Reference proteome</keyword>
<comment type="caution">
    <text evidence="2">The sequence shown here is derived from an EMBL/GenBank/DDBJ whole genome shotgun (WGS) entry which is preliminary data.</text>
</comment>
<dbReference type="EMBL" id="MUZR01000023">
    <property type="protein sequence ID" value="OOC10098.1"/>
    <property type="molecule type" value="Genomic_DNA"/>
</dbReference>
<reference evidence="2 3" key="1">
    <citation type="submission" date="2017-02" db="EMBL/GenBank/DDBJ databases">
        <title>Genomic diversity within the haloalkaliphilic genus Thioalkalivibrio.</title>
        <authorList>
            <person name="Ahn A.-C."/>
            <person name="Meier-Kolthoff J."/>
            <person name="Overmars L."/>
            <person name="Richter M."/>
            <person name="Woyke T."/>
            <person name="Sorokin D.Y."/>
            <person name="Muyzer G."/>
        </authorList>
    </citation>
    <scope>NUCLEOTIDE SEQUENCE [LARGE SCALE GENOMIC DNA]</scope>
    <source>
        <strain evidence="2 3">HL17</strain>
    </source>
</reference>
<sequence length="207" mass="23654">MIPLWFKLSWLAFLAVLVPVYLQEYGPLNFLWLSSIALVAGCAAAWLENRRLASMLLVAVLLPELVWVLDLVLSLLLLGNPVIGAVHYMYNTDIPLHVRLLSLYHLPLPFALLWMVWRLGYDAQAWKWWLPIGWGVLLASYAVAEEAGNLNWVLGPHGQPQEWVAPELWLAFVVLFCTVMWWLTHRLVRWLHRRTRETGGPGQGPGS</sequence>
<name>A0A1V2ZYA0_9GAMM</name>
<evidence type="ECO:0000313" key="2">
    <source>
        <dbReference type="EMBL" id="OOC10098.1"/>
    </source>
</evidence>
<feature type="transmembrane region" description="Helical" evidence="1">
    <location>
        <begin position="32"/>
        <end position="49"/>
    </location>
</feature>
<dbReference type="AlphaFoldDB" id="A0A1V2ZYA0"/>
<dbReference type="RefSeq" id="WP_077244223.1">
    <property type="nucleotide sequence ID" value="NZ_MUZR01000023.1"/>
</dbReference>
<keyword evidence="1" id="KW-0472">Membrane</keyword>
<accession>A0A1V2ZYA0</accession>
<feature type="transmembrane region" description="Helical" evidence="1">
    <location>
        <begin position="98"/>
        <end position="116"/>
    </location>
</feature>
<evidence type="ECO:0008006" key="4">
    <source>
        <dbReference type="Google" id="ProtNLM"/>
    </source>
</evidence>
<keyword evidence="1" id="KW-0812">Transmembrane</keyword>